<evidence type="ECO:0000313" key="1">
    <source>
        <dbReference type="EMBL" id="AEH44104.1"/>
    </source>
</evidence>
<dbReference type="AlphaFoldDB" id="F8A9G3"/>
<proteinExistence type="predicted"/>
<gene>
    <name evidence="1" type="ordered locus">Thein_0219</name>
</gene>
<dbReference type="Proteomes" id="UP000006793">
    <property type="component" value="Chromosome"/>
</dbReference>
<accession>F8A9G3</accession>
<dbReference type="HOGENOM" id="CLU_2620897_0_0_0"/>
<sequence length="78" mass="9302">MAKVKPPRHIVWSTDTLDLSDPFQRHWYIRQVLLHGRAEDIRKLDLDEVEQLLDSLDLPEDIARLWRAFFKARHGVAR</sequence>
<dbReference type="eggNOG" id="ENOG502ZHPC">
    <property type="taxonomic scope" value="Bacteria"/>
</dbReference>
<name>F8A9G3_THEID</name>
<dbReference type="EMBL" id="CP002683">
    <property type="protein sequence ID" value="AEH44104.1"/>
    <property type="molecule type" value="Genomic_DNA"/>
</dbReference>
<reference evidence="2" key="1">
    <citation type="submission" date="2011-04" db="EMBL/GenBank/DDBJ databases">
        <title>The complete genome of Thermodesulfatator indicus DSM 15286.</title>
        <authorList>
            <person name="Lucas S."/>
            <person name="Copeland A."/>
            <person name="Lapidus A."/>
            <person name="Bruce D."/>
            <person name="Goodwin L."/>
            <person name="Pitluck S."/>
            <person name="Peters L."/>
            <person name="Kyrpides N."/>
            <person name="Mavromatis K."/>
            <person name="Pagani I."/>
            <person name="Ivanova N."/>
            <person name="Saunders L."/>
            <person name="Detter J.C."/>
            <person name="Tapia R."/>
            <person name="Han C."/>
            <person name="Land M."/>
            <person name="Hauser L."/>
            <person name="Markowitz V."/>
            <person name="Cheng J.-F."/>
            <person name="Hugenholtz P."/>
            <person name="Woyke T."/>
            <person name="Wu D."/>
            <person name="Spring S."/>
            <person name="Schroeder M."/>
            <person name="Brambilla E."/>
            <person name="Klenk H.-P."/>
            <person name="Eisen J.A."/>
        </authorList>
    </citation>
    <scope>NUCLEOTIDE SEQUENCE [LARGE SCALE GENOMIC DNA]</scope>
    <source>
        <strain evidence="2">DSM 15286 / JCM 11887 / CIR29812</strain>
    </source>
</reference>
<dbReference type="OrthoDB" id="9908722at2"/>
<reference evidence="1 2" key="2">
    <citation type="journal article" date="2012" name="Stand. Genomic Sci.">
        <title>Complete genome sequence of the thermophilic sulfate-reducing ocean bacterium Thermodesulfatator indicus type strain (CIR29812(T)).</title>
        <authorList>
            <person name="Anderson I."/>
            <person name="Saunders E."/>
            <person name="Lapidus A."/>
            <person name="Nolan M."/>
            <person name="Lucas S."/>
            <person name="Tice H."/>
            <person name="Del Rio T.G."/>
            <person name="Cheng J.F."/>
            <person name="Han C."/>
            <person name="Tapia R."/>
            <person name="Goodwin L.A."/>
            <person name="Pitluck S."/>
            <person name="Liolios K."/>
            <person name="Mavromatis K."/>
            <person name="Pagani I."/>
            <person name="Ivanova N."/>
            <person name="Mikhailova N."/>
            <person name="Pati A."/>
            <person name="Chen A."/>
            <person name="Palaniappan K."/>
            <person name="Land M."/>
            <person name="Hauser L."/>
            <person name="Jeffries C.D."/>
            <person name="Chang Y.J."/>
            <person name="Brambilla E.M."/>
            <person name="Rohde M."/>
            <person name="Spring S."/>
            <person name="Goker M."/>
            <person name="Detter J.C."/>
            <person name="Woyke T."/>
            <person name="Bristow J."/>
            <person name="Eisen J.A."/>
            <person name="Markowitz V."/>
            <person name="Hugenholtz P."/>
            <person name="Kyrpides N.C."/>
            <person name="Klenk H.P."/>
        </authorList>
    </citation>
    <scope>NUCLEOTIDE SEQUENCE [LARGE SCALE GENOMIC DNA]</scope>
    <source>
        <strain evidence="2">DSM 15286 / JCM 11887 / CIR29812</strain>
    </source>
</reference>
<dbReference type="InParanoid" id="F8A9G3"/>
<dbReference type="STRING" id="667014.Thein_0219"/>
<protein>
    <submittedName>
        <fullName evidence="1">Uncharacterized protein</fullName>
    </submittedName>
</protein>
<dbReference type="RefSeq" id="WP_013906851.1">
    <property type="nucleotide sequence ID" value="NC_015681.1"/>
</dbReference>
<organism evidence="1 2">
    <name type="scientific">Thermodesulfatator indicus (strain DSM 15286 / JCM 11887 / CIR29812)</name>
    <dbReference type="NCBI Taxonomy" id="667014"/>
    <lineage>
        <taxon>Bacteria</taxon>
        <taxon>Pseudomonadati</taxon>
        <taxon>Thermodesulfobacteriota</taxon>
        <taxon>Thermodesulfobacteria</taxon>
        <taxon>Thermodesulfobacteriales</taxon>
        <taxon>Thermodesulfatatoraceae</taxon>
        <taxon>Thermodesulfatator</taxon>
    </lineage>
</organism>
<evidence type="ECO:0000313" key="2">
    <source>
        <dbReference type="Proteomes" id="UP000006793"/>
    </source>
</evidence>
<dbReference type="PaxDb" id="667014-Thein_0219"/>
<keyword evidence="2" id="KW-1185">Reference proteome</keyword>
<dbReference type="KEGG" id="tid:Thein_0219"/>